<evidence type="ECO:0000256" key="1">
    <source>
        <dbReference type="ARBA" id="ARBA00022884"/>
    </source>
</evidence>
<evidence type="ECO:0000259" key="3">
    <source>
        <dbReference type="PROSITE" id="PS50102"/>
    </source>
</evidence>
<protein>
    <submittedName>
        <fullName evidence="5">Uncharacterized protein LOC108613524</fullName>
    </submittedName>
</protein>
<dbReference type="RefSeq" id="XP_017862532.1">
    <property type="nucleotide sequence ID" value="XM_018007043.1"/>
</dbReference>
<proteinExistence type="predicted"/>
<dbReference type="PANTHER" id="PTHR23295">
    <property type="entry name" value="NUCLEAR RECEPTOR COACTIVATOR 5-RELATED"/>
    <property type="match status" value="1"/>
</dbReference>
<dbReference type="PROSITE" id="PS50102">
    <property type="entry name" value="RRM"/>
    <property type="match status" value="1"/>
</dbReference>
<gene>
    <name evidence="5" type="primary">LOC108613524</name>
</gene>
<dbReference type="SUPFAM" id="SSF54928">
    <property type="entry name" value="RNA-binding domain, RBD"/>
    <property type="match status" value="1"/>
</dbReference>
<evidence type="ECO:0000313" key="5">
    <source>
        <dbReference type="RefSeq" id="XP_017862532.1"/>
    </source>
</evidence>
<dbReference type="InterPro" id="IPR012677">
    <property type="entry name" value="Nucleotide-bd_a/b_plait_sf"/>
</dbReference>
<dbReference type="SUPFAM" id="SSF52954">
    <property type="entry name" value="Class II aaRS ABD-related"/>
    <property type="match status" value="1"/>
</dbReference>
<dbReference type="GeneID" id="108613524"/>
<evidence type="ECO:0000313" key="4">
    <source>
        <dbReference type="Proteomes" id="UP000694904"/>
    </source>
</evidence>
<reference evidence="4" key="2">
    <citation type="journal article" date="2016" name="G3 (Bethesda)">
        <title>Genome Evolution in Three Species of Cactophilic Drosophila.</title>
        <authorList>
            <person name="Sanchez-Flores A."/>
            <person name="Penazola F."/>
            <person name="Carpinteyro-Ponce J."/>
            <person name="Nazario-Yepiz N."/>
            <person name="Abreu-Goodger C."/>
            <person name="Machado C.A."/>
            <person name="Markow T.A."/>
        </authorList>
    </citation>
    <scope>NUCLEOTIDE SEQUENCE [LARGE SCALE GENOMIC DNA]</scope>
</reference>
<name>A0ABM1P5P6_DROAR</name>
<sequence length="378" mass="42455">MATHKDPSSVGYNIARDPNLVKNRIFIGNLPVCTREELESICHPYGKVLGSLVQKNFGFVQFESEEIANKCASALNKSIFKSKALTVRNASIKPKPVNAFPLNAKKVNAITHNPGGVPMTVQGGIVMPAVAAAAAVPINDCEIIVVNRENTKYAEYVEDQLRKIGMRVDVLFPNEDVMLNQVLSNISARGCLYAILVTPQHEALNSITVNILYGIPAEHRNMPLDDAIALVTTDFRSKKQRDALNTSQMNPNQSRHPDTMQHLIEMLADNRQLTGLQYECVIKYLEKQREQQLKLELGEANALAKLQEPDPEIELQKRILSVMNKPSVTEINYEFMYPTFEMARADDRLMELLKDRRVMSALKTLYNSPLTETISQYL</sequence>
<dbReference type="Pfam" id="PF00076">
    <property type="entry name" value="RRM_1"/>
    <property type="match status" value="1"/>
</dbReference>
<dbReference type="InterPro" id="IPR000504">
    <property type="entry name" value="RRM_dom"/>
</dbReference>
<feature type="domain" description="RRM" evidence="3">
    <location>
        <begin position="23"/>
        <end position="92"/>
    </location>
</feature>
<dbReference type="Proteomes" id="UP000694904">
    <property type="component" value="Chromosome 4"/>
</dbReference>
<dbReference type="PANTHER" id="PTHR23295:SF6">
    <property type="entry name" value="NEOSIN, ISOFORM A"/>
    <property type="match status" value="1"/>
</dbReference>
<dbReference type="Gene3D" id="3.40.50.800">
    <property type="entry name" value="Anticodon-binding domain"/>
    <property type="match status" value="1"/>
</dbReference>
<accession>A0ABM1P5P6</accession>
<evidence type="ECO:0000256" key="2">
    <source>
        <dbReference type="PROSITE-ProRule" id="PRU00176"/>
    </source>
</evidence>
<reference evidence="5" key="3">
    <citation type="submission" date="2025-08" db="UniProtKB">
        <authorList>
            <consortium name="RefSeq"/>
        </authorList>
    </citation>
    <scope>IDENTIFICATION</scope>
    <source>
        <tissue evidence="5">Whole organism</tissue>
    </source>
</reference>
<keyword evidence="4" id="KW-1185">Reference proteome</keyword>
<dbReference type="InterPro" id="IPR035979">
    <property type="entry name" value="RBD_domain_sf"/>
</dbReference>
<dbReference type="Gene3D" id="3.30.70.330">
    <property type="match status" value="1"/>
</dbReference>
<keyword evidence="1 2" id="KW-0694">RNA-binding</keyword>
<dbReference type="InterPro" id="IPR036621">
    <property type="entry name" value="Anticodon-bd_dom_sf"/>
</dbReference>
<organism evidence="4 5">
    <name type="scientific">Drosophila arizonae</name>
    <name type="common">Fruit fly</name>
    <dbReference type="NCBI Taxonomy" id="7263"/>
    <lineage>
        <taxon>Eukaryota</taxon>
        <taxon>Metazoa</taxon>
        <taxon>Ecdysozoa</taxon>
        <taxon>Arthropoda</taxon>
        <taxon>Hexapoda</taxon>
        <taxon>Insecta</taxon>
        <taxon>Pterygota</taxon>
        <taxon>Neoptera</taxon>
        <taxon>Endopterygota</taxon>
        <taxon>Diptera</taxon>
        <taxon>Brachycera</taxon>
        <taxon>Muscomorpha</taxon>
        <taxon>Ephydroidea</taxon>
        <taxon>Drosophilidae</taxon>
        <taxon>Drosophila</taxon>
    </lineage>
</organism>
<reference evidence="4" key="1">
    <citation type="journal article" date="1997" name="Nucleic Acids Res.">
        <title>tRNAscan-SE: a program for improved detection of transfer RNA genes in genomic sequence.</title>
        <authorList>
            <person name="Lowe T.M."/>
            <person name="Eddy S.R."/>
        </authorList>
    </citation>
    <scope>NUCLEOTIDE SEQUENCE [LARGE SCALE GENOMIC DNA]</scope>
</reference>
<dbReference type="SMART" id="SM00360">
    <property type="entry name" value="RRM"/>
    <property type="match status" value="1"/>
</dbReference>
<dbReference type="InterPro" id="IPR052600">
    <property type="entry name" value="Nuc_rcpt_coact/corep"/>
</dbReference>